<protein>
    <recommendedName>
        <fullName evidence="6">Glycosyltransferase</fullName>
    </recommendedName>
</protein>
<keyword evidence="3" id="KW-0808">Transferase</keyword>
<keyword evidence="2" id="KW-0328">Glycosyltransferase</keyword>
<evidence type="ECO:0000256" key="3">
    <source>
        <dbReference type="ARBA" id="ARBA00022679"/>
    </source>
</evidence>
<comment type="caution">
    <text evidence="4">The sequence shown here is derived from an EMBL/GenBank/DDBJ whole genome shotgun (WGS) entry which is preliminary data.</text>
</comment>
<gene>
    <name evidence="4" type="ORF">AC812_08775</name>
</gene>
<proteinExistence type="inferred from homology"/>
<accession>A0A0P6XIM6</accession>
<evidence type="ECO:0000256" key="1">
    <source>
        <dbReference type="ARBA" id="ARBA00009481"/>
    </source>
</evidence>
<dbReference type="CDD" id="cd03801">
    <property type="entry name" value="GT4_PimA-like"/>
    <property type="match status" value="1"/>
</dbReference>
<dbReference type="OrthoDB" id="9802525at2"/>
<dbReference type="Proteomes" id="UP000050514">
    <property type="component" value="Unassembled WGS sequence"/>
</dbReference>
<reference evidence="4 5" key="1">
    <citation type="submission" date="2015-07" db="EMBL/GenBank/DDBJ databases">
        <title>Draft genome of Bellilinea caldifistulae DSM 17877.</title>
        <authorList>
            <person name="Hemp J."/>
            <person name="Ward L.M."/>
            <person name="Pace L.A."/>
            <person name="Fischer W.W."/>
        </authorList>
    </citation>
    <scope>NUCLEOTIDE SEQUENCE [LARGE SCALE GENOMIC DNA]</scope>
    <source>
        <strain evidence="4 5">GOMI-1</strain>
    </source>
</reference>
<evidence type="ECO:0000313" key="5">
    <source>
        <dbReference type="Proteomes" id="UP000050514"/>
    </source>
</evidence>
<keyword evidence="5" id="KW-1185">Reference proteome</keyword>
<dbReference type="EMBL" id="LGHJ01000014">
    <property type="protein sequence ID" value="KPL75371.1"/>
    <property type="molecule type" value="Genomic_DNA"/>
</dbReference>
<dbReference type="RefSeq" id="WP_061913971.1">
    <property type="nucleotide sequence ID" value="NZ_DF967971.1"/>
</dbReference>
<dbReference type="GO" id="GO:0016757">
    <property type="term" value="F:glycosyltransferase activity"/>
    <property type="evidence" value="ECO:0007669"/>
    <property type="project" value="UniProtKB-KW"/>
</dbReference>
<name>A0A0P6XIM6_9CHLR</name>
<sequence>MNGGSICLLPRIQALAGPASFSTRFKTGMARLGFEIHHDPNRSDTQAILIIAGTRHIQPILQARRRGVRVVQRLNGINWIHRYRKTGWRHFVRAEAGNFLLAFTRRFLADYVVYQSHFARNWWERQYGKTPVENTVIWNGVDLSEFSPNGEERPPSDRVRVQVVEGHLKGGFEIGLEIAAGFGAALRQRVNLPVEMVITGDVNPTDASRLVQRYPNLWMSLTGVVPPRQIPALNRQAHLFLSTDLHAACPNSAIEALACGTPVAAFATGALPELIMGDSGRVVDYGNDPWRAELPRFEPLADAVLEIIRDQVRFRRTARLVAEEYFDLDKMCLAYRQALLPS</sequence>
<dbReference type="STRING" id="360411.AC812_08775"/>
<comment type="similarity">
    <text evidence="1">Belongs to the glycosyltransferase group 1 family. Glycosyltransferase 4 subfamily.</text>
</comment>
<dbReference type="Gene3D" id="3.40.50.2000">
    <property type="entry name" value="Glycogen Phosphorylase B"/>
    <property type="match status" value="2"/>
</dbReference>
<dbReference type="PANTHER" id="PTHR12526:SF640">
    <property type="entry name" value="COLANIC ACID BIOSYNTHESIS GLYCOSYLTRANSFERASE WCAL-RELATED"/>
    <property type="match status" value="1"/>
</dbReference>
<evidence type="ECO:0008006" key="6">
    <source>
        <dbReference type="Google" id="ProtNLM"/>
    </source>
</evidence>
<dbReference type="AlphaFoldDB" id="A0A0P6XIM6"/>
<evidence type="ECO:0000313" key="4">
    <source>
        <dbReference type="EMBL" id="KPL75371.1"/>
    </source>
</evidence>
<dbReference type="PANTHER" id="PTHR12526">
    <property type="entry name" value="GLYCOSYLTRANSFERASE"/>
    <property type="match status" value="1"/>
</dbReference>
<dbReference type="Pfam" id="PF13692">
    <property type="entry name" value="Glyco_trans_1_4"/>
    <property type="match status" value="1"/>
</dbReference>
<organism evidence="4 5">
    <name type="scientific">Bellilinea caldifistulae</name>
    <dbReference type="NCBI Taxonomy" id="360411"/>
    <lineage>
        <taxon>Bacteria</taxon>
        <taxon>Bacillati</taxon>
        <taxon>Chloroflexota</taxon>
        <taxon>Anaerolineae</taxon>
        <taxon>Anaerolineales</taxon>
        <taxon>Anaerolineaceae</taxon>
        <taxon>Bellilinea</taxon>
    </lineage>
</organism>
<evidence type="ECO:0000256" key="2">
    <source>
        <dbReference type="ARBA" id="ARBA00022676"/>
    </source>
</evidence>
<dbReference type="SUPFAM" id="SSF53756">
    <property type="entry name" value="UDP-Glycosyltransferase/glycogen phosphorylase"/>
    <property type="match status" value="1"/>
</dbReference>